<organism evidence="1 2">
    <name type="scientific">Lysinibacillus louembei</name>
    <dbReference type="NCBI Taxonomy" id="1470088"/>
    <lineage>
        <taxon>Bacteria</taxon>
        <taxon>Bacillati</taxon>
        <taxon>Bacillota</taxon>
        <taxon>Bacilli</taxon>
        <taxon>Bacillales</taxon>
        <taxon>Bacillaceae</taxon>
        <taxon>Lysinibacillus</taxon>
    </lineage>
</organism>
<accession>A0ABZ0RTY4</accession>
<dbReference type="SUPFAM" id="SSF116965">
    <property type="entry name" value="Hypothetical protein MPN330"/>
    <property type="match status" value="1"/>
</dbReference>
<keyword evidence="2" id="KW-1185">Reference proteome</keyword>
<dbReference type="Proteomes" id="UP001322664">
    <property type="component" value="Chromosome"/>
</dbReference>
<reference evidence="1 2" key="1">
    <citation type="submission" date="2023-09" db="EMBL/GenBank/DDBJ databases">
        <authorList>
            <person name="Page C.A."/>
            <person name="Perez-Diaz I.M."/>
        </authorList>
    </citation>
    <scope>NUCLEOTIDE SEQUENCE [LARGE SCALE GENOMIC DNA]</scope>
    <source>
        <strain evidence="1 2">Ll15</strain>
    </source>
</reference>
<evidence type="ECO:0000313" key="2">
    <source>
        <dbReference type="Proteomes" id="UP001322664"/>
    </source>
</evidence>
<dbReference type="Gene3D" id="1.25.40.10">
    <property type="entry name" value="Tetratricopeptide repeat domain"/>
    <property type="match status" value="1"/>
</dbReference>
<evidence type="ECO:0000313" key="1">
    <source>
        <dbReference type="EMBL" id="WPK10771.1"/>
    </source>
</evidence>
<protein>
    <recommendedName>
        <fullName evidence="3">Tetratricopeptide repeat protein</fullName>
    </recommendedName>
</protein>
<proteinExistence type="predicted"/>
<name>A0ABZ0RTY4_9BACI</name>
<gene>
    <name evidence="1" type="ORF">R6U77_12865</name>
</gene>
<evidence type="ECO:0008006" key="3">
    <source>
        <dbReference type="Google" id="ProtNLM"/>
    </source>
</evidence>
<dbReference type="SUPFAM" id="SSF48452">
    <property type="entry name" value="TPR-like"/>
    <property type="match status" value="1"/>
</dbReference>
<sequence length="329" mass="38481">MNSLKKKKQQIRRQDNVILFPGVGERLLEQAHAYAESYQYDLACEAFAEALRYIEGDEISLSVYAYSLYEIRAFKQAKEVCEELLAIGPTMYFEAMELYLTISMQLREFKQVEKLIETLLDEDAIPENQLEKFQRLKNLNAEIANNQLLQQETQQQNNAEFSIVHFLQLSQYEQLQVIYQLTDTNIRPIVQPLIQVIENEAIHPFIRSLTLILLVEQQVNTEIFVEKFQQQRTVNPAHLAVPTELPQYQAIEANIKACLEKDPTTLEMVQQLLAKHAIVTYPFEWLAYDAEDVAQSYIDYVHMLFGQVQEMDYEIIEFLQQLETFSELH</sequence>
<dbReference type="EMBL" id="CP137624">
    <property type="protein sequence ID" value="WPK10771.1"/>
    <property type="molecule type" value="Genomic_DNA"/>
</dbReference>
<dbReference type="InterPro" id="IPR011990">
    <property type="entry name" value="TPR-like_helical_dom_sf"/>
</dbReference>